<dbReference type="GO" id="GO:0003676">
    <property type="term" value="F:nucleic acid binding"/>
    <property type="evidence" value="ECO:0007669"/>
    <property type="project" value="InterPro"/>
</dbReference>
<accession>A0A3N2DYZ8</accession>
<dbReference type="AlphaFoldDB" id="A0A3N2DYZ8"/>
<sequence length="69" mass="7816">MPNRVTGTIIWFNETEGFGIIEQELGPDAMFTDEALRYNPSERVHEGQLVEFTQVGQPTGLRAEDLICF</sequence>
<name>A0A3N2DYZ8_9GAMM</name>
<protein>
    <submittedName>
        <fullName evidence="2">Cold shock CspA family protein</fullName>
    </submittedName>
</protein>
<dbReference type="SUPFAM" id="SSF50249">
    <property type="entry name" value="Nucleic acid-binding proteins"/>
    <property type="match status" value="1"/>
</dbReference>
<dbReference type="EMBL" id="RKHR01000003">
    <property type="protein sequence ID" value="ROS05091.1"/>
    <property type="molecule type" value="Genomic_DNA"/>
</dbReference>
<evidence type="ECO:0000313" key="3">
    <source>
        <dbReference type="Proteomes" id="UP000275394"/>
    </source>
</evidence>
<dbReference type="InterPro" id="IPR012340">
    <property type="entry name" value="NA-bd_OB-fold"/>
</dbReference>
<organism evidence="2 3">
    <name type="scientific">Sinobacterium caligoides</name>
    <dbReference type="NCBI Taxonomy" id="933926"/>
    <lineage>
        <taxon>Bacteria</taxon>
        <taxon>Pseudomonadati</taxon>
        <taxon>Pseudomonadota</taxon>
        <taxon>Gammaproteobacteria</taxon>
        <taxon>Cellvibrionales</taxon>
        <taxon>Spongiibacteraceae</taxon>
        <taxon>Sinobacterium</taxon>
    </lineage>
</organism>
<reference evidence="2 3" key="1">
    <citation type="submission" date="2018-11" db="EMBL/GenBank/DDBJ databases">
        <title>Genomic Encyclopedia of Type Strains, Phase IV (KMG-IV): sequencing the most valuable type-strain genomes for metagenomic binning, comparative biology and taxonomic classification.</title>
        <authorList>
            <person name="Goeker M."/>
        </authorList>
    </citation>
    <scope>NUCLEOTIDE SEQUENCE [LARGE SCALE GENOMIC DNA]</scope>
    <source>
        <strain evidence="2 3">DSM 100316</strain>
    </source>
</reference>
<dbReference type="OrthoDB" id="9810590at2"/>
<dbReference type="CDD" id="cd04458">
    <property type="entry name" value="CSP_CDS"/>
    <property type="match status" value="1"/>
</dbReference>
<dbReference type="RefSeq" id="WP_123711748.1">
    <property type="nucleotide sequence ID" value="NZ_RKHR01000003.1"/>
</dbReference>
<dbReference type="Gene3D" id="2.40.50.140">
    <property type="entry name" value="Nucleic acid-binding proteins"/>
    <property type="match status" value="1"/>
</dbReference>
<comment type="caution">
    <text evidence="2">The sequence shown here is derived from an EMBL/GenBank/DDBJ whole genome shotgun (WGS) entry which is preliminary data.</text>
</comment>
<dbReference type="Proteomes" id="UP000275394">
    <property type="component" value="Unassembled WGS sequence"/>
</dbReference>
<keyword evidence="3" id="KW-1185">Reference proteome</keyword>
<dbReference type="InterPro" id="IPR002059">
    <property type="entry name" value="CSP_DNA-bd"/>
</dbReference>
<dbReference type="Pfam" id="PF00313">
    <property type="entry name" value="CSD"/>
    <property type="match status" value="1"/>
</dbReference>
<gene>
    <name evidence="2" type="ORF">EDC56_0615</name>
</gene>
<evidence type="ECO:0000313" key="2">
    <source>
        <dbReference type="EMBL" id="ROS05091.1"/>
    </source>
</evidence>
<proteinExistence type="predicted"/>
<feature type="domain" description="CSD" evidence="1">
    <location>
        <begin position="6"/>
        <end position="66"/>
    </location>
</feature>
<evidence type="ECO:0000259" key="1">
    <source>
        <dbReference type="Pfam" id="PF00313"/>
    </source>
</evidence>